<reference evidence="2" key="1">
    <citation type="journal article" date="2014" name="Front. Microbiol.">
        <title>High frequency of phylogenetically diverse reductive dehalogenase-homologous genes in deep subseafloor sedimentary metagenomes.</title>
        <authorList>
            <person name="Kawai M."/>
            <person name="Futagami T."/>
            <person name="Toyoda A."/>
            <person name="Takaki Y."/>
            <person name="Nishi S."/>
            <person name="Hori S."/>
            <person name="Arai W."/>
            <person name="Tsubouchi T."/>
            <person name="Morono Y."/>
            <person name="Uchiyama I."/>
            <person name="Ito T."/>
            <person name="Fujiyama A."/>
            <person name="Inagaki F."/>
            <person name="Takami H."/>
        </authorList>
    </citation>
    <scope>NUCLEOTIDE SEQUENCE</scope>
    <source>
        <strain evidence="2">Expedition CK06-06</strain>
    </source>
</reference>
<dbReference type="SUPFAM" id="SSF52518">
    <property type="entry name" value="Thiamin diphosphate-binding fold (THDP-binding)"/>
    <property type="match status" value="1"/>
</dbReference>
<dbReference type="Gene3D" id="3.40.50.970">
    <property type="match status" value="1"/>
</dbReference>
<dbReference type="GO" id="GO:0006098">
    <property type="term" value="P:pentose-phosphate shunt"/>
    <property type="evidence" value="ECO:0007669"/>
    <property type="project" value="TreeGrafter"/>
</dbReference>
<organism evidence="2">
    <name type="scientific">marine sediment metagenome</name>
    <dbReference type="NCBI Taxonomy" id="412755"/>
    <lineage>
        <taxon>unclassified sequences</taxon>
        <taxon>metagenomes</taxon>
        <taxon>ecological metagenomes</taxon>
    </lineage>
</organism>
<dbReference type="InterPro" id="IPR005474">
    <property type="entry name" value="Transketolase_N"/>
</dbReference>
<comment type="caution">
    <text evidence="2">The sequence shown here is derived from an EMBL/GenBank/DDBJ whole genome shotgun (WGS) entry which is preliminary data.</text>
</comment>
<accession>X1EMN4</accession>
<dbReference type="PANTHER" id="PTHR43522">
    <property type="entry name" value="TRANSKETOLASE"/>
    <property type="match status" value="1"/>
</dbReference>
<name>X1EMN4_9ZZZZ</name>
<gene>
    <name evidence="2" type="ORF">S03H2_25584</name>
</gene>
<dbReference type="GO" id="GO:0005829">
    <property type="term" value="C:cytosol"/>
    <property type="evidence" value="ECO:0007669"/>
    <property type="project" value="TreeGrafter"/>
</dbReference>
<feature type="domain" description="Transketolase N-terminal" evidence="1">
    <location>
        <begin position="1"/>
        <end position="149"/>
    </location>
</feature>
<proteinExistence type="predicted"/>
<dbReference type="EMBL" id="BARU01014530">
    <property type="protein sequence ID" value="GAH33842.1"/>
    <property type="molecule type" value="Genomic_DNA"/>
</dbReference>
<feature type="non-terminal residue" evidence="2">
    <location>
        <position position="150"/>
    </location>
</feature>
<dbReference type="Pfam" id="PF00456">
    <property type="entry name" value="Transketolase_N"/>
    <property type="match status" value="1"/>
</dbReference>
<dbReference type="AlphaFoldDB" id="X1EMN4"/>
<sequence length="150" mass="16269">GHGSMLLYSLLYLTGYDVSLEDIKNFRQWGSITPGYPEYGLTPGVEVTTGPLGQGFGNGVGMAIAAEHLAAEFNRPGHQVISHFVYAIVTDGDLMEGVASEAGSLAGHLQLGRLIYLYDDNHISIDGSTDIAFTEDRMARFEAYGWHVQT</sequence>
<dbReference type="GO" id="GO:0004802">
    <property type="term" value="F:transketolase activity"/>
    <property type="evidence" value="ECO:0007669"/>
    <property type="project" value="TreeGrafter"/>
</dbReference>
<feature type="non-terminal residue" evidence="2">
    <location>
        <position position="1"/>
    </location>
</feature>
<dbReference type="InterPro" id="IPR033247">
    <property type="entry name" value="Transketolase_fam"/>
</dbReference>
<evidence type="ECO:0000259" key="1">
    <source>
        <dbReference type="Pfam" id="PF00456"/>
    </source>
</evidence>
<protein>
    <recommendedName>
        <fullName evidence="1">Transketolase N-terminal domain-containing protein</fullName>
    </recommendedName>
</protein>
<evidence type="ECO:0000313" key="2">
    <source>
        <dbReference type="EMBL" id="GAH33842.1"/>
    </source>
</evidence>
<dbReference type="PANTHER" id="PTHR43522:SF2">
    <property type="entry name" value="TRANSKETOLASE 1-RELATED"/>
    <property type="match status" value="1"/>
</dbReference>
<dbReference type="InterPro" id="IPR029061">
    <property type="entry name" value="THDP-binding"/>
</dbReference>